<dbReference type="Pfam" id="PF01546">
    <property type="entry name" value="Peptidase_M20"/>
    <property type="match status" value="1"/>
</dbReference>
<sequence>MINEERLKQFFLELAHIESPSRREGAIARYLQEKFEALGAQCLFDDSAPRTGSEVGNLVVKLSPSSRARVFLAAHMDTVEPTDSPKIIFTNGVFKSDGRTICGADDKSAIAIFLELAHVIKENKLSFPVEFVFTTCEEIGLLGAKHLDYSLLSAPFGYALDSVDPLELINKAPEAIRFTIKVLGKAAHAGINPEAGINAIKIASEAIAGITLGRIDEETTANIGTIKGGKATNIVPAEVVVEGEVRSHNRETLKAQWQHIISSFEEAVKVYPRQEKDLPKIHYDKVKDYPLMYVSEKHPVIKTALKAANNLGQKLRISTTGGGSDANIFNDKGFPCVILGTGMKKVHTTEECLPFDEFLLAARLSLEILKEVGG</sequence>
<comment type="similarity">
    <text evidence="5">Belongs to the peptidase M42 family.</text>
</comment>
<proteinExistence type="inferred from homology"/>
<dbReference type="OrthoDB" id="9809784at2"/>
<dbReference type="PANTHER" id="PTHR42994:SF2">
    <property type="entry name" value="PEPTIDASE"/>
    <property type="match status" value="1"/>
</dbReference>
<protein>
    <submittedName>
        <fullName evidence="8">Peptidase T-like protein</fullName>
    </submittedName>
</protein>
<dbReference type="PIRSF" id="PIRSF001123">
    <property type="entry name" value="PepA_GA"/>
    <property type="match status" value="1"/>
</dbReference>
<evidence type="ECO:0000256" key="1">
    <source>
        <dbReference type="ARBA" id="ARBA00001947"/>
    </source>
</evidence>
<dbReference type="NCBIfam" id="TIGR01883">
    <property type="entry name" value="PepT-like"/>
    <property type="match status" value="1"/>
</dbReference>
<evidence type="ECO:0000256" key="3">
    <source>
        <dbReference type="ARBA" id="ARBA00022801"/>
    </source>
</evidence>
<dbReference type="Pfam" id="PF07687">
    <property type="entry name" value="M20_dimer"/>
    <property type="match status" value="1"/>
</dbReference>
<dbReference type="GO" id="GO:0046872">
    <property type="term" value="F:metal ion binding"/>
    <property type="evidence" value="ECO:0007669"/>
    <property type="project" value="UniProtKB-UniRule"/>
</dbReference>
<dbReference type="eggNOG" id="COG2195">
    <property type="taxonomic scope" value="Bacteria"/>
</dbReference>
<comment type="cofactor">
    <cofactor evidence="6">
        <name>a divalent metal cation</name>
        <dbReference type="ChEBI" id="CHEBI:60240"/>
    </cofactor>
    <text evidence="6">Binds 2 divalent metal cations per subunit.</text>
</comment>
<dbReference type="STRING" id="667014.Thein_0563"/>
<evidence type="ECO:0000256" key="4">
    <source>
        <dbReference type="ARBA" id="ARBA00022833"/>
    </source>
</evidence>
<organism evidence="8 9">
    <name type="scientific">Thermodesulfatator indicus (strain DSM 15286 / JCM 11887 / CIR29812)</name>
    <dbReference type="NCBI Taxonomy" id="667014"/>
    <lineage>
        <taxon>Bacteria</taxon>
        <taxon>Pseudomonadati</taxon>
        <taxon>Thermodesulfobacteriota</taxon>
        <taxon>Thermodesulfobacteria</taxon>
        <taxon>Thermodesulfobacteriales</taxon>
        <taxon>Thermodesulfatatoraceae</taxon>
        <taxon>Thermodesulfatator</taxon>
    </lineage>
</organism>
<dbReference type="FunCoup" id="F8ABD4">
    <property type="interactions" value="41"/>
</dbReference>
<comment type="cofactor">
    <cofactor evidence="1">
        <name>Zn(2+)</name>
        <dbReference type="ChEBI" id="CHEBI:29105"/>
    </cofactor>
</comment>
<keyword evidence="4" id="KW-0862">Zinc</keyword>
<dbReference type="InParanoid" id="F8ABD4"/>
<keyword evidence="9" id="KW-1185">Reference proteome</keyword>
<accession>F8ABD4</accession>
<evidence type="ECO:0000256" key="5">
    <source>
        <dbReference type="PIRNR" id="PIRNR001123"/>
    </source>
</evidence>
<dbReference type="Gene3D" id="3.40.630.10">
    <property type="entry name" value="Zn peptidases"/>
    <property type="match status" value="1"/>
</dbReference>
<reference evidence="9" key="1">
    <citation type="submission" date="2011-04" db="EMBL/GenBank/DDBJ databases">
        <title>The complete genome of Thermodesulfatator indicus DSM 15286.</title>
        <authorList>
            <person name="Lucas S."/>
            <person name="Copeland A."/>
            <person name="Lapidus A."/>
            <person name="Bruce D."/>
            <person name="Goodwin L."/>
            <person name="Pitluck S."/>
            <person name="Peters L."/>
            <person name="Kyrpides N."/>
            <person name="Mavromatis K."/>
            <person name="Pagani I."/>
            <person name="Ivanova N."/>
            <person name="Saunders L."/>
            <person name="Detter J.C."/>
            <person name="Tapia R."/>
            <person name="Han C."/>
            <person name="Land M."/>
            <person name="Hauser L."/>
            <person name="Markowitz V."/>
            <person name="Cheng J.-F."/>
            <person name="Hugenholtz P."/>
            <person name="Woyke T."/>
            <person name="Wu D."/>
            <person name="Spring S."/>
            <person name="Schroeder M."/>
            <person name="Brambilla E."/>
            <person name="Klenk H.-P."/>
            <person name="Eisen J.A."/>
        </authorList>
    </citation>
    <scope>NUCLEOTIDE SEQUENCE [LARGE SCALE GENOMIC DNA]</scope>
    <source>
        <strain evidence="9">DSM 15286 / JCM 11887 / CIR29812</strain>
    </source>
</reference>
<dbReference type="PaxDb" id="667014-Thein_0563"/>
<dbReference type="PANTHER" id="PTHR42994">
    <property type="entry name" value="PEPTIDASE T"/>
    <property type="match status" value="1"/>
</dbReference>
<name>F8ABD4_THEID</name>
<evidence type="ECO:0000313" key="8">
    <source>
        <dbReference type="EMBL" id="AEH44444.1"/>
    </source>
</evidence>
<keyword evidence="3" id="KW-0378">Hydrolase</keyword>
<dbReference type="InterPro" id="IPR010162">
    <property type="entry name" value="PepT-like"/>
</dbReference>
<dbReference type="EMBL" id="CP002683">
    <property type="protein sequence ID" value="AEH44444.1"/>
    <property type="molecule type" value="Genomic_DNA"/>
</dbReference>
<evidence type="ECO:0000256" key="2">
    <source>
        <dbReference type="ARBA" id="ARBA00022723"/>
    </source>
</evidence>
<dbReference type="AlphaFoldDB" id="F8ABD4"/>
<feature type="binding site" evidence="6">
    <location>
        <position position="75"/>
    </location>
    <ligand>
        <name>Zn(2+)</name>
        <dbReference type="ChEBI" id="CHEBI:29105"/>
        <label>1</label>
    </ligand>
</feature>
<evidence type="ECO:0000256" key="6">
    <source>
        <dbReference type="PIRSR" id="PIRSR001123-2"/>
    </source>
</evidence>
<dbReference type="SUPFAM" id="SSF53187">
    <property type="entry name" value="Zn-dependent exopeptidases"/>
    <property type="match status" value="1"/>
</dbReference>
<gene>
    <name evidence="8" type="ordered locus">Thein_0563</name>
</gene>
<dbReference type="SUPFAM" id="SSF55031">
    <property type="entry name" value="Bacterial exopeptidase dimerisation domain"/>
    <property type="match status" value="1"/>
</dbReference>
<feature type="domain" description="Peptidase M20 dimerisation" evidence="7">
    <location>
        <begin position="175"/>
        <end position="267"/>
    </location>
</feature>
<dbReference type="GO" id="GO:0004177">
    <property type="term" value="F:aminopeptidase activity"/>
    <property type="evidence" value="ECO:0007669"/>
    <property type="project" value="UniProtKB-UniRule"/>
</dbReference>
<dbReference type="InterPro" id="IPR011650">
    <property type="entry name" value="Peptidase_M20_dimer"/>
</dbReference>
<dbReference type="PATRIC" id="fig|667014.3.peg.581"/>
<dbReference type="InterPro" id="IPR036264">
    <property type="entry name" value="Bact_exopeptidase_dim_dom"/>
</dbReference>
<dbReference type="RefSeq" id="WP_013907189.1">
    <property type="nucleotide sequence ID" value="NC_015681.1"/>
</dbReference>
<evidence type="ECO:0000259" key="7">
    <source>
        <dbReference type="Pfam" id="PF07687"/>
    </source>
</evidence>
<dbReference type="Gene3D" id="3.30.70.360">
    <property type="match status" value="1"/>
</dbReference>
<dbReference type="HOGENOM" id="CLU_021802_6_0_0"/>
<reference evidence="8 9" key="2">
    <citation type="journal article" date="2012" name="Stand. Genomic Sci.">
        <title>Complete genome sequence of the thermophilic sulfate-reducing ocean bacterium Thermodesulfatator indicus type strain (CIR29812(T)).</title>
        <authorList>
            <person name="Anderson I."/>
            <person name="Saunders E."/>
            <person name="Lapidus A."/>
            <person name="Nolan M."/>
            <person name="Lucas S."/>
            <person name="Tice H."/>
            <person name="Del Rio T.G."/>
            <person name="Cheng J.F."/>
            <person name="Han C."/>
            <person name="Tapia R."/>
            <person name="Goodwin L.A."/>
            <person name="Pitluck S."/>
            <person name="Liolios K."/>
            <person name="Mavromatis K."/>
            <person name="Pagani I."/>
            <person name="Ivanova N."/>
            <person name="Mikhailova N."/>
            <person name="Pati A."/>
            <person name="Chen A."/>
            <person name="Palaniappan K."/>
            <person name="Land M."/>
            <person name="Hauser L."/>
            <person name="Jeffries C.D."/>
            <person name="Chang Y.J."/>
            <person name="Brambilla E.M."/>
            <person name="Rohde M."/>
            <person name="Spring S."/>
            <person name="Goker M."/>
            <person name="Detter J.C."/>
            <person name="Woyke T."/>
            <person name="Bristow J."/>
            <person name="Eisen J.A."/>
            <person name="Markowitz V."/>
            <person name="Hugenholtz P."/>
            <person name="Kyrpides N.C."/>
            <person name="Klenk H.P."/>
        </authorList>
    </citation>
    <scope>NUCLEOTIDE SEQUENCE [LARGE SCALE GENOMIC DNA]</scope>
    <source>
        <strain evidence="9">DSM 15286 / JCM 11887 / CIR29812</strain>
    </source>
</reference>
<dbReference type="InterPro" id="IPR002933">
    <property type="entry name" value="Peptidase_M20"/>
</dbReference>
<keyword evidence="2 6" id="KW-0479">Metal-binding</keyword>
<dbReference type="Proteomes" id="UP000006793">
    <property type="component" value="Chromosome"/>
</dbReference>
<dbReference type="KEGG" id="tid:Thein_0563"/>
<evidence type="ECO:0000313" key="9">
    <source>
        <dbReference type="Proteomes" id="UP000006793"/>
    </source>
</evidence>
<dbReference type="InterPro" id="IPR008007">
    <property type="entry name" value="Peptidase_M42"/>
</dbReference>